<dbReference type="AlphaFoldDB" id="A0A934MC53"/>
<accession>A0A934MC53</accession>
<dbReference type="RefSeq" id="WP_198734604.1">
    <property type="nucleotide sequence ID" value="NZ_JAEINH010000014.1"/>
</dbReference>
<evidence type="ECO:0000313" key="2">
    <source>
        <dbReference type="Proteomes" id="UP000602087"/>
    </source>
</evidence>
<name>A0A934MC53_9MICO</name>
<gene>
    <name evidence="1" type="ORF">JAV76_13535</name>
</gene>
<keyword evidence="2" id="KW-1185">Reference proteome</keyword>
<reference evidence="1" key="1">
    <citation type="submission" date="2020-12" db="EMBL/GenBank/DDBJ databases">
        <title>Sanguibacter suaedae sp. nov., isolated from Suaeda aralocaspica.</title>
        <authorList>
            <person name="Ma Q."/>
        </authorList>
    </citation>
    <scope>NUCLEOTIDE SEQUENCE</scope>
    <source>
        <strain evidence="1">YZGR15</strain>
    </source>
</reference>
<dbReference type="EMBL" id="JAEINH010000014">
    <property type="protein sequence ID" value="MBI9116036.1"/>
    <property type="molecule type" value="Genomic_DNA"/>
</dbReference>
<sequence>MRWEMLFDDLASQFAATELADRDAAVADLTRAELATVTLTDRLVAARGGAVIADLVDGATLQGELRETYPDWVLLGVGGREVVLPTRSVEAWRGLGRGSAPAGDTGAPVARPLGISRALRGLARDRAVVAVHTVRREHVGRIDRVGRDHLEISSARADDWGRPRGAAGAPDGVVLPFATVLYVVST</sequence>
<protein>
    <submittedName>
        <fullName evidence="1">Uncharacterized protein</fullName>
    </submittedName>
</protein>
<evidence type="ECO:0000313" key="1">
    <source>
        <dbReference type="EMBL" id="MBI9116036.1"/>
    </source>
</evidence>
<organism evidence="1 2">
    <name type="scientific">Sanguibacter suaedae</name>
    <dbReference type="NCBI Taxonomy" id="2795737"/>
    <lineage>
        <taxon>Bacteria</taxon>
        <taxon>Bacillati</taxon>
        <taxon>Actinomycetota</taxon>
        <taxon>Actinomycetes</taxon>
        <taxon>Micrococcales</taxon>
        <taxon>Sanguibacteraceae</taxon>
        <taxon>Sanguibacter</taxon>
    </lineage>
</organism>
<dbReference type="Proteomes" id="UP000602087">
    <property type="component" value="Unassembled WGS sequence"/>
</dbReference>
<proteinExistence type="predicted"/>
<comment type="caution">
    <text evidence="1">The sequence shown here is derived from an EMBL/GenBank/DDBJ whole genome shotgun (WGS) entry which is preliminary data.</text>
</comment>